<accession>D1C0U1</accession>
<dbReference type="KEGG" id="xce:Xcel_3408"/>
<keyword evidence="1" id="KW-0614">Plasmid</keyword>
<evidence type="ECO:0000313" key="2">
    <source>
        <dbReference type="Proteomes" id="UP000002255"/>
    </source>
</evidence>
<name>D1C0U1_XYLCX</name>
<dbReference type="Proteomes" id="UP000002255">
    <property type="component" value="Plasmid pXCEL01"/>
</dbReference>
<dbReference type="RefSeq" id="WP_012880147.1">
    <property type="nucleotide sequence ID" value="NC_013531.1"/>
</dbReference>
<dbReference type="HOGENOM" id="CLU_3031520_0_0_11"/>
<evidence type="ECO:0000313" key="1">
    <source>
        <dbReference type="EMBL" id="ACZ32407.1"/>
    </source>
</evidence>
<proteinExistence type="predicted"/>
<protein>
    <submittedName>
        <fullName evidence="1">Uncharacterized protein</fullName>
    </submittedName>
</protein>
<gene>
    <name evidence="1" type="ORF">Xcel_3408</name>
</gene>
<dbReference type="EMBL" id="CP001822">
    <property type="protein sequence ID" value="ACZ32407.1"/>
    <property type="molecule type" value="Genomic_DNA"/>
</dbReference>
<reference evidence="1 2" key="1">
    <citation type="journal article" date="2010" name="Stand. Genomic Sci.">
        <title>Complete genome sequence of Xylanimonas cellulosilytica type strain (XIL07).</title>
        <authorList>
            <person name="Foster B."/>
            <person name="Pukall R."/>
            <person name="Abt B."/>
            <person name="Nolan M."/>
            <person name="Glavina Del Rio T."/>
            <person name="Chen F."/>
            <person name="Lucas S."/>
            <person name="Tice H."/>
            <person name="Pitluck S."/>
            <person name="Cheng J.-F."/>
            <person name="Chertkov O."/>
            <person name="Brettin T."/>
            <person name="Han C."/>
            <person name="Detter J.C."/>
            <person name="Bruce D."/>
            <person name="Goodwin L."/>
            <person name="Ivanova N."/>
            <person name="Mavromatis K."/>
            <person name="Pati A."/>
            <person name="Mikhailova N."/>
            <person name="Chen A."/>
            <person name="Palaniappan K."/>
            <person name="Land M."/>
            <person name="Hauser L."/>
            <person name="Chang Y.-J."/>
            <person name="Jeffries C.D."/>
            <person name="Chain P."/>
            <person name="Rohde M."/>
            <person name="Goeker M."/>
            <person name="Bristow J."/>
            <person name="Eisen J.A."/>
            <person name="Markowitz V."/>
            <person name="Hugenholtz P."/>
            <person name="Kyrpides N.C."/>
            <person name="Klenk H.-P."/>
            <person name="Lapidus A."/>
        </authorList>
    </citation>
    <scope>NUCLEOTIDE SEQUENCE [LARGE SCALE GENOMIC DNA]</scope>
    <source>
        <strain evidence="2">DSM 15894 / CECT 5975 / LMG 20990 / XIL07</strain>
        <plasmid evidence="2">Plasmid pXCEL01</plasmid>
    </source>
</reference>
<keyword evidence="2" id="KW-1185">Reference proteome</keyword>
<organism evidence="1 2">
    <name type="scientific">Xylanimonas cellulosilytica (strain DSM 15894 / JCM 12276 / CECT 5975 / KCTC 9989 / LMG 20990 / NBRC 107835 / XIL07)</name>
    <dbReference type="NCBI Taxonomy" id="446471"/>
    <lineage>
        <taxon>Bacteria</taxon>
        <taxon>Bacillati</taxon>
        <taxon>Actinomycetota</taxon>
        <taxon>Actinomycetes</taxon>
        <taxon>Micrococcales</taxon>
        <taxon>Promicromonosporaceae</taxon>
        <taxon>Xylanimonas</taxon>
    </lineage>
</organism>
<geneLocation type="plasmid" evidence="1 2">
    <name>pXCEL01</name>
</geneLocation>
<sequence>MNQQAGETQFEDVSDVQTELSDEECLSALCGYDDNHLHGPECTTDCPCGTGEVAL</sequence>
<dbReference type="AlphaFoldDB" id="D1C0U1"/>